<dbReference type="Proteomes" id="UP000242469">
    <property type="component" value="Unassembled WGS sequence"/>
</dbReference>
<gene>
    <name evidence="1" type="ORF">SAMN02745729_101363</name>
</gene>
<name>A0A1H3Y5W9_9GAMM</name>
<sequence>MRIAFIDGGTYYHHATYNDPELKPFFDRNIYVLDLPDADLSEVDCLYIASRQNPADLIAARDRIADFLAEGKTVIALGESHCEQWLKGVEWTPGMTNFWWWLTPGEDSGLRMSTPEHDLFRYISLDDATWHRHGTLIIPEGAVSLIDAVEGGSVLYDDSSSGPGRRIVSTLDPCYHHGSYFMPSTTRFLKGFLPWLKQGAARWSLEPDGTSTQ</sequence>
<accession>A0A1H3Y5W9</accession>
<evidence type="ECO:0000313" key="2">
    <source>
        <dbReference type="Proteomes" id="UP000242469"/>
    </source>
</evidence>
<proteinExistence type="predicted"/>
<reference evidence="2" key="1">
    <citation type="submission" date="2016-10" db="EMBL/GenBank/DDBJ databases">
        <authorList>
            <person name="Varghese N."/>
            <person name="Submissions S."/>
        </authorList>
    </citation>
    <scope>NUCLEOTIDE SEQUENCE [LARGE SCALE GENOMIC DNA]</scope>
    <source>
        <strain evidence="2">DSM 11526</strain>
    </source>
</reference>
<organism evidence="1 2">
    <name type="scientific">Marinobacterium iners DSM 11526</name>
    <dbReference type="NCBI Taxonomy" id="1122198"/>
    <lineage>
        <taxon>Bacteria</taxon>
        <taxon>Pseudomonadati</taxon>
        <taxon>Pseudomonadota</taxon>
        <taxon>Gammaproteobacteria</taxon>
        <taxon>Oceanospirillales</taxon>
        <taxon>Oceanospirillaceae</taxon>
        <taxon>Marinobacterium</taxon>
    </lineage>
</organism>
<dbReference type="EMBL" id="FNRJ01000001">
    <property type="protein sequence ID" value="SEA06222.1"/>
    <property type="molecule type" value="Genomic_DNA"/>
</dbReference>
<keyword evidence="2" id="KW-1185">Reference proteome</keyword>
<dbReference type="OrthoDB" id="7343943at2"/>
<evidence type="ECO:0000313" key="1">
    <source>
        <dbReference type="EMBL" id="SEA06222.1"/>
    </source>
</evidence>
<dbReference type="RefSeq" id="WP_091822169.1">
    <property type="nucleotide sequence ID" value="NZ_FNRJ01000001.1"/>
</dbReference>
<protein>
    <recommendedName>
        <fullName evidence="3">Glutamine amidotransferase domain-containing protein</fullName>
    </recommendedName>
</protein>
<dbReference type="AlphaFoldDB" id="A0A1H3Y5W9"/>
<evidence type="ECO:0008006" key="3">
    <source>
        <dbReference type="Google" id="ProtNLM"/>
    </source>
</evidence>
<dbReference type="STRING" id="1122198.SAMN02745729_101363"/>